<evidence type="ECO:0000256" key="4">
    <source>
        <dbReference type="ARBA" id="ARBA00022989"/>
    </source>
</evidence>
<dbReference type="InterPro" id="IPR011527">
    <property type="entry name" value="ABC1_TM_dom"/>
</dbReference>
<keyword evidence="3 6" id="KW-0812">Transmembrane</keyword>
<dbReference type="SUPFAM" id="SSF90123">
    <property type="entry name" value="ABC transporter transmembrane region"/>
    <property type="match status" value="1"/>
</dbReference>
<sequence>MKQPPKHFWFIIWNWIYVIFTVSFNVFNIISPYFIFYSIINKNWFFLLFWSISYFLVWLILRLFETINTAYFKGFLIHHKVKLIKRFQSFLLRVTFKEYNEKSPGYYYSQMNNTIETIVSTFYTKLFKITEIISIITITLGIIFYFFWILGLATILILIIFFLYTTFLSKKVSILLETTLEKQSQFNSFLADFLKNLPTLYALNKSDKLEGVIDIKYQSLLKYEKKYWKLSNFISFVNKNTSKLFAFLVTISLVFFSLWNSYNNLNDQVAIFANISLMALV</sequence>
<proteinExistence type="inferred from homology"/>
<protein>
    <submittedName>
        <fullName evidence="8">ABC transporter ATP binding protein</fullName>
    </submittedName>
</protein>
<dbReference type="Pfam" id="PF00664">
    <property type="entry name" value="ABC_membrane"/>
    <property type="match status" value="1"/>
</dbReference>
<evidence type="ECO:0000256" key="1">
    <source>
        <dbReference type="ARBA" id="ARBA00004651"/>
    </source>
</evidence>
<feature type="transmembrane region" description="Helical" evidence="6">
    <location>
        <begin position="132"/>
        <end position="164"/>
    </location>
</feature>
<feature type="transmembrane region" description="Helical" evidence="6">
    <location>
        <begin position="12"/>
        <end position="37"/>
    </location>
</feature>
<dbReference type="KEGG" id="mhs:MOS_047"/>
<dbReference type="AlphaFoldDB" id="A0AAI8AME9"/>
<dbReference type="Proteomes" id="UP000009399">
    <property type="component" value="Chromosome"/>
</dbReference>
<dbReference type="InterPro" id="IPR036640">
    <property type="entry name" value="ABC1_TM_sf"/>
</dbReference>
<dbReference type="PROSITE" id="PS50929">
    <property type="entry name" value="ABC_TM1F"/>
    <property type="match status" value="1"/>
</dbReference>
<reference evidence="8 9" key="1">
    <citation type="journal article" date="2013" name="Genome Announc.">
        <title>Complete Genome Sequence of Mycoplasma hyorhinis Strain SK76.</title>
        <authorList>
            <person name="Goodison S."/>
            <person name="Urquidi V."/>
            <person name="Kumar D."/>
            <person name="Reyes L."/>
            <person name="Rosser C.J."/>
        </authorList>
    </citation>
    <scope>NUCLEOTIDE SEQUENCE [LARGE SCALE GENOMIC DNA]</scope>
    <source>
        <strain evidence="8 9">SK76</strain>
    </source>
</reference>
<comment type="subcellular location">
    <subcellularLocation>
        <location evidence="1">Cell membrane</location>
        <topology evidence="1">Multi-pass membrane protein</topology>
    </subcellularLocation>
</comment>
<comment type="similarity">
    <text evidence="2">Belongs to the ABC transporter superfamily.</text>
</comment>
<organism evidence="8 9">
    <name type="scientific">Mesomycoplasma hyorhinis SK76</name>
    <dbReference type="NCBI Taxonomy" id="1118964"/>
    <lineage>
        <taxon>Bacteria</taxon>
        <taxon>Bacillati</taxon>
        <taxon>Mycoplasmatota</taxon>
        <taxon>Mycoplasmoidales</taxon>
        <taxon>Metamycoplasmataceae</taxon>
        <taxon>Mesomycoplasma</taxon>
    </lineage>
</organism>
<dbReference type="GO" id="GO:0005524">
    <property type="term" value="F:ATP binding"/>
    <property type="evidence" value="ECO:0007669"/>
    <property type="project" value="InterPro"/>
</dbReference>
<dbReference type="EMBL" id="CP003914">
    <property type="protein sequence ID" value="AFX73979.1"/>
    <property type="molecule type" value="Genomic_DNA"/>
</dbReference>
<evidence type="ECO:0000256" key="3">
    <source>
        <dbReference type="ARBA" id="ARBA00022692"/>
    </source>
</evidence>
<evidence type="ECO:0000313" key="9">
    <source>
        <dbReference type="Proteomes" id="UP000009399"/>
    </source>
</evidence>
<evidence type="ECO:0000256" key="6">
    <source>
        <dbReference type="SAM" id="Phobius"/>
    </source>
</evidence>
<dbReference type="GO" id="GO:0140359">
    <property type="term" value="F:ABC-type transporter activity"/>
    <property type="evidence" value="ECO:0007669"/>
    <property type="project" value="InterPro"/>
</dbReference>
<keyword evidence="4 6" id="KW-1133">Transmembrane helix</keyword>
<dbReference type="Gene3D" id="1.20.1560.10">
    <property type="entry name" value="ABC transporter type 1, transmembrane domain"/>
    <property type="match status" value="1"/>
</dbReference>
<evidence type="ECO:0000259" key="7">
    <source>
        <dbReference type="PROSITE" id="PS50929"/>
    </source>
</evidence>
<dbReference type="GO" id="GO:0005886">
    <property type="term" value="C:plasma membrane"/>
    <property type="evidence" value="ECO:0007669"/>
    <property type="project" value="UniProtKB-SubCell"/>
</dbReference>
<evidence type="ECO:0000256" key="5">
    <source>
        <dbReference type="ARBA" id="ARBA00023136"/>
    </source>
</evidence>
<evidence type="ECO:0000313" key="8">
    <source>
        <dbReference type="EMBL" id="AFX73979.1"/>
    </source>
</evidence>
<feature type="transmembrane region" description="Helical" evidence="6">
    <location>
        <begin position="44"/>
        <end position="64"/>
    </location>
</feature>
<keyword evidence="5 6" id="KW-0472">Membrane</keyword>
<gene>
    <name evidence="8" type="ORF">MOS_047</name>
</gene>
<evidence type="ECO:0000256" key="2">
    <source>
        <dbReference type="ARBA" id="ARBA00005417"/>
    </source>
</evidence>
<feature type="transmembrane region" description="Helical" evidence="6">
    <location>
        <begin position="244"/>
        <end position="262"/>
    </location>
</feature>
<name>A0AAI8AME9_MESHY</name>
<accession>A0AAI8AME9</accession>
<feature type="domain" description="ABC transmembrane type-1" evidence="7">
    <location>
        <begin position="15"/>
        <end position="281"/>
    </location>
</feature>